<proteinExistence type="predicted"/>
<sequence>MARIFDLTEALKELIPVVDGWPLHMQVEPLAGELPPWVIVTITNNGIIRNEVGGAIAGDGRIELRCVSDNTDSVNVWCDDHAIPALQGVIPRCEGFACSCLTLAEDSGTYAAGLTETDTAYRYRVRVLRFDFTWSRHDP</sequence>
<organism evidence="1 2">
    <name type="scientific">Bifidobacterium longum</name>
    <dbReference type="NCBI Taxonomy" id="216816"/>
    <lineage>
        <taxon>Bacteria</taxon>
        <taxon>Bacillati</taxon>
        <taxon>Actinomycetota</taxon>
        <taxon>Actinomycetes</taxon>
        <taxon>Bifidobacteriales</taxon>
        <taxon>Bifidobacteriaceae</taxon>
        <taxon>Bifidobacterium</taxon>
    </lineage>
</organism>
<name>A0A2U2RU80_BIFLN</name>
<evidence type="ECO:0000313" key="2">
    <source>
        <dbReference type="Proteomes" id="UP000245582"/>
    </source>
</evidence>
<comment type="caution">
    <text evidence="1">The sequence shown here is derived from an EMBL/GenBank/DDBJ whole genome shotgun (WGS) entry which is preliminary data.</text>
</comment>
<dbReference type="AlphaFoldDB" id="A0A2U2RU80"/>
<protein>
    <submittedName>
        <fullName evidence="1">Transcriptional regulator</fullName>
    </submittedName>
</protein>
<reference evidence="1 2" key="1">
    <citation type="submission" date="2017-11" db="EMBL/GenBank/DDBJ databases">
        <title>Draft genome sequence of Bifidobacterium longum UMA026, isolated from Holstein dairy cow feces.</title>
        <authorList>
            <person name="Albert K."/>
            <person name="Sela D.A."/>
        </authorList>
    </citation>
    <scope>NUCLEOTIDE SEQUENCE [LARGE SCALE GENOMIC DNA]</scope>
    <source>
        <strain evidence="1 2">UMA026</strain>
    </source>
</reference>
<accession>A0A2U2RU80</accession>
<dbReference type="Proteomes" id="UP000245582">
    <property type="component" value="Unassembled WGS sequence"/>
</dbReference>
<dbReference type="EMBL" id="PHUM01000003">
    <property type="protein sequence ID" value="PWH09409.1"/>
    <property type="molecule type" value="Genomic_DNA"/>
</dbReference>
<evidence type="ECO:0000313" key="1">
    <source>
        <dbReference type="EMBL" id="PWH09409.1"/>
    </source>
</evidence>
<gene>
    <name evidence="1" type="ORF">CWE05_03110</name>
</gene>